<feature type="non-terminal residue" evidence="1">
    <location>
        <position position="1"/>
    </location>
</feature>
<dbReference type="AlphaFoldDB" id="A0AAV0IUE2"/>
<dbReference type="Proteomes" id="UP001154282">
    <property type="component" value="Unassembled WGS sequence"/>
</dbReference>
<keyword evidence="2" id="KW-1185">Reference proteome</keyword>
<gene>
    <name evidence="1" type="ORF">LITE_LOCUS10704</name>
</gene>
<dbReference type="EMBL" id="CAMGYJ010000004">
    <property type="protein sequence ID" value="CAI0400314.1"/>
    <property type="molecule type" value="Genomic_DNA"/>
</dbReference>
<sequence length="79" mass="9076">FSLASFLQALLGSRPSCAWHDSLEGRDLLLQGIRWKLECGTMVHITEDVWLPTTPPSRPRLLPHVRLHSSQVSYLIRRQ</sequence>
<evidence type="ECO:0000313" key="1">
    <source>
        <dbReference type="EMBL" id="CAI0400314.1"/>
    </source>
</evidence>
<evidence type="ECO:0000313" key="2">
    <source>
        <dbReference type="Proteomes" id="UP001154282"/>
    </source>
</evidence>
<protein>
    <submittedName>
        <fullName evidence="1">Uncharacterized protein</fullName>
    </submittedName>
</protein>
<proteinExistence type="predicted"/>
<organism evidence="1 2">
    <name type="scientific">Linum tenue</name>
    <dbReference type="NCBI Taxonomy" id="586396"/>
    <lineage>
        <taxon>Eukaryota</taxon>
        <taxon>Viridiplantae</taxon>
        <taxon>Streptophyta</taxon>
        <taxon>Embryophyta</taxon>
        <taxon>Tracheophyta</taxon>
        <taxon>Spermatophyta</taxon>
        <taxon>Magnoliopsida</taxon>
        <taxon>eudicotyledons</taxon>
        <taxon>Gunneridae</taxon>
        <taxon>Pentapetalae</taxon>
        <taxon>rosids</taxon>
        <taxon>fabids</taxon>
        <taxon>Malpighiales</taxon>
        <taxon>Linaceae</taxon>
        <taxon>Linum</taxon>
    </lineage>
</organism>
<comment type="caution">
    <text evidence="1">The sequence shown here is derived from an EMBL/GenBank/DDBJ whole genome shotgun (WGS) entry which is preliminary data.</text>
</comment>
<name>A0AAV0IUE2_9ROSI</name>
<accession>A0AAV0IUE2</accession>
<reference evidence="1" key="1">
    <citation type="submission" date="2022-08" db="EMBL/GenBank/DDBJ databases">
        <authorList>
            <person name="Gutierrez-Valencia J."/>
        </authorList>
    </citation>
    <scope>NUCLEOTIDE SEQUENCE</scope>
</reference>